<dbReference type="InterPro" id="IPR019587">
    <property type="entry name" value="Polyketide_cyclase/dehydratase"/>
</dbReference>
<gene>
    <name evidence="2" type="ORF">BC777_1623</name>
</gene>
<evidence type="ECO:0000256" key="1">
    <source>
        <dbReference type="SAM" id="SignalP"/>
    </source>
</evidence>
<dbReference type="RefSeq" id="WP_100367547.1">
    <property type="nucleotide sequence ID" value="NZ_PGTY01000001.1"/>
</dbReference>
<dbReference type="Proteomes" id="UP000228531">
    <property type="component" value="Unassembled WGS sequence"/>
</dbReference>
<evidence type="ECO:0000313" key="3">
    <source>
        <dbReference type="Proteomes" id="UP000228531"/>
    </source>
</evidence>
<sequence>MKTAFPARAILAAFAISLAPLPALAADVPPAPALSRAALYQSNTLFVVLEGDLAEVRAFMDANPLTDFLEPSGRIPRITDVVVLDGNWGDVNSLRRVDLEGGFHVHERVLTNDEDEFTYQIWDISTDAGRFISHIYGEIRLSEDPDGTRLTWSYNIKPRYFFARPSIRSYLNDDFAPFMQNGLTGFATAYAAQS</sequence>
<feature type="signal peptide" evidence="1">
    <location>
        <begin position="1"/>
        <end position="25"/>
    </location>
</feature>
<keyword evidence="1" id="KW-0732">Signal</keyword>
<dbReference type="AlphaFoldDB" id="A0A2M8WP98"/>
<dbReference type="EMBL" id="PGTY01000001">
    <property type="protein sequence ID" value="PJI92762.1"/>
    <property type="molecule type" value="Genomic_DNA"/>
</dbReference>
<dbReference type="Pfam" id="PF10604">
    <property type="entry name" value="Polyketide_cyc2"/>
    <property type="match status" value="1"/>
</dbReference>
<dbReference type="SUPFAM" id="SSF55961">
    <property type="entry name" value="Bet v1-like"/>
    <property type="match status" value="1"/>
</dbReference>
<comment type="caution">
    <text evidence="2">The sequence shown here is derived from an EMBL/GenBank/DDBJ whole genome shotgun (WGS) entry which is preliminary data.</text>
</comment>
<accession>A0A2M8WP98</accession>
<feature type="chain" id="PRO_5014715047" evidence="1">
    <location>
        <begin position="26"/>
        <end position="194"/>
    </location>
</feature>
<reference evidence="2 3" key="1">
    <citation type="submission" date="2017-11" db="EMBL/GenBank/DDBJ databases">
        <title>Genomic Encyclopedia of Archaeal and Bacterial Type Strains, Phase II (KMG-II): From Individual Species to Whole Genera.</title>
        <authorList>
            <person name="Goeker M."/>
        </authorList>
    </citation>
    <scope>NUCLEOTIDE SEQUENCE [LARGE SCALE GENOMIC DNA]</scope>
    <source>
        <strain evidence="2 3">DSM 29128</strain>
    </source>
</reference>
<dbReference type="Gene3D" id="3.30.530.20">
    <property type="match status" value="1"/>
</dbReference>
<protein>
    <submittedName>
        <fullName evidence="2">Polyketide cyclase/dehydrase/lipid transport protein</fullName>
    </submittedName>
</protein>
<keyword evidence="3" id="KW-1185">Reference proteome</keyword>
<dbReference type="OrthoDB" id="8251369at2"/>
<dbReference type="InterPro" id="IPR023393">
    <property type="entry name" value="START-like_dom_sf"/>
</dbReference>
<proteinExistence type="predicted"/>
<name>A0A2M8WP98_9RHOB</name>
<evidence type="ECO:0000313" key="2">
    <source>
        <dbReference type="EMBL" id="PJI92762.1"/>
    </source>
</evidence>
<organism evidence="2 3">
    <name type="scientific">Yoonia maricola</name>
    <dbReference type="NCBI Taxonomy" id="420999"/>
    <lineage>
        <taxon>Bacteria</taxon>
        <taxon>Pseudomonadati</taxon>
        <taxon>Pseudomonadota</taxon>
        <taxon>Alphaproteobacteria</taxon>
        <taxon>Rhodobacterales</taxon>
        <taxon>Paracoccaceae</taxon>
        <taxon>Yoonia</taxon>
    </lineage>
</organism>